<dbReference type="SUPFAM" id="SSF54211">
    <property type="entry name" value="Ribosomal protein S5 domain 2-like"/>
    <property type="match status" value="2"/>
</dbReference>
<dbReference type="GO" id="GO:0000105">
    <property type="term" value="P:L-histidine biosynthetic process"/>
    <property type="evidence" value="ECO:0007669"/>
    <property type="project" value="UniProtKB-UniRule"/>
</dbReference>
<comment type="similarity">
    <text evidence="6 7">Belongs to the imidazoleglycerol-phosphate dehydratase family.</text>
</comment>
<keyword evidence="9" id="KW-1185">Reference proteome</keyword>
<keyword evidence="4 6" id="KW-0368">Histidine biosynthesis</keyword>
<dbReference type="CDD" id="cd07914">
    <property type="entry name" value="IGPD"/>
    <property type="match status" value="1"/>
</dbReference>
<accession>D0LIY9</accession>
<comment type="pathway">
    <text evidence="1 6 7">Amino-acid biosynthesis; L-histidine biosynthesis; L-histidine from 5-phospho-alpha-D-ribose 1-diphosphate: step 6/9.</text>
</comment>
<comment type="subcellular location">
    <subcellularLocation>
        <location evidence="6 7">Cytoplasm</location>
    </subcellularLocation>
</comment>
<dbReference type="STRING" id="502025.Hoch_0377"/>
<dbReference type="GO" id="GO:0005737">
    <property type="term" value="C:cytoplasm"/>
    <property type="evidence" value="ECO:0007669"/>
    <property type="project" value="UniProtKB-SubCell"/>
</dbReference>
<evidence type="ECO:0000313" key="8">
    <source>
        <dbReference type="EMBL" id="ACY13018.1"/>
    </source>
</evidence>
<evidence type="ECO:0000313" key="9">
    <source>
        <dbReference type="Proteomes" id="UP000001880"/>
    </source>
</evidence>
<keyword evidence="5 6" id="KW-0456">Lyase</keyword>
<dbReference type="GO" id="GO:0004424">
    <property type="term" value="F:imidazoleglycerol-phosphate dehydratase activity"/>
    <property type="evidence" value="ECO:0007669"/>
    <property type="project" value="UniProtKB-UniRule"/>
</dbReference>
<evidence type="ECO:0000256" key="1">
    <source>
        <dbReference type="ARBA" id="ARBA00005047"/>
    </source>
</evidence>
<evidence type="ECO:0000256" key="5">
    <source>
        <dbReference type="ARBA" id="ARBA00023239"/>
    </source>
</evidence>
<dbReference type="eggNOG" id="COG0131">
    <property type="taxonomic scope" value="Bacteria"/>
</dbReference>
<dbReference type="PANTHER" id="PTHR23133:SF2">
    <property type="entry name" value="IMIDAZOLEGLYCEROL-PHOSPHATE DEHYDRATASE"/>
    <property type="match status" value="1"/>
</dbReference>
<organism evidence="8 9">
    <name type="scientific">Haliangium ochraceum (strain DSM 14365 / JCM 11303 / SMP-2)</name>
    <dbReference type="NCBI Taxonomy" id="502025"/>
    <lineage>
        <taxon>Bacteria</taxon>
        <taxon>Pseudomonadati</taxon>
        <taxon>Myxococcota</taxon>
        <taxon>Polyangia</taxon>
        <taxon>Haliangiales</taxon>
        <taxon>Kofleriaceae</taxon>
        <taxon>Haliangium</taxon>
    </lineage>
</organism>
<dbReference type="HAMAP" id="MF_00076">
    <property type="entry name" value="HisB"/>
    <property type="match status" value="1"/>
</dbReference>
<dbReference type="FunFam" id="3.30.230.40:FF:000003">
    <property type="entry name" value="Imidazoleglycerol-phosphate dehydratase HisB"/>
    <property type="match status" value="1"/>
</dbReference>
<dbReference type="AlphaFoldDB" id="D0LIY9"/>
<dbReference type="Gene3D" id="3.30.230.40">
    <property type="entry name" value="Imidazole glycerol phosphate dehydratase, domain 1"/>
    <property type="match status" value="2"/>
</dbReference>
<dbReference type="EMBL" id="CP001804">
    <property type="protein sequence ID" value="ACY13018.1"/>
    <property type="molecule type" value="Genomic_DNA"/>
</dbReference>
<dbReference type="PROSITE" id="PS00955">
    <property type="entry name" value="IGP_DEHYDRATASE_2"/>
    <property type="match status" value="1"/>
</dbReference>
<evidence type="ECO:0000256" key="7">
    <source>
        <dbReference type="RuleBase" id="RU000599"/>
    </source>
</evidence>
<dbReference type="Pfam" id="PF00475">
    <property type="entry name" value="IGPD"/>
    <property type="match status" value="1"/>
</dbReference>
<dbReference type="UniPathway" id="UPA00031">
    <property type="reaction ID" value="UER00011"/>
</dbReference>
<dbReference type="KEGG" id="hoh:Hoch_0377"/>
<comment type="catalytic activity">
    <reaction evidence="6 7">
        <text>D-erythro-1-(imidazol-4-yl)glycerol 3-phosphate = 3-(imidazol-4-yl)-2-oxopropyl phosphate + H2O</text>
        <dbReference type="Rhea" id="RHEA:11040"/>
        <dbReference type="ChEBI" id="CHEBI:15377"/>
        <dbReference type="ChEBI" id="CHEBI:57766"/>
        <dbReference type="ChEBI" id="CHEBI:58278"/>
        <dbReference type="EC" id="4.2.1.19"/>
    </reaction>
</comment>
<evidence type="ECO:0000256" key="4">
    <source>
        <dbReference type="ARBA" id="ARBA00023102"/>
    </source>
</evidence>
<dbReference type="PROSITE" id="PS00954">
    <property type="entry name" value="IGP_DEHYDRATASE_1"/>
    <property type="match status" value="1"/>
</dbReference>
<dbReference type="HOGENOM" id="CLU_044308_3_0_7"/>
<evidence type="ECO:0000256" key="2">
    <source>
        <dbReference type="ARBA" id="ARBA00016664"/>
    </source>
</evidence>
<dbReference type="InterPro" id="IPR038494">
    <property type="entry name" value="IGPD_sf"/>
</dbReference>
<dbReference type="RefSeq" id="WP_012825645.1">
    <property type="nucleotide sequence ID" value="NC_013440.1"/>
</dbReference>
<sequence>MSKRNSRIERNTSETQILVELGIDGTGTRSIDTQVPFLSHMLEAFARHGLFDLALTAHGDIEIDAHHTVEDVGLSLGMAFREALGDRSGITRYGSAILPMDETLVTCAVDFCGRPAFVWKVEGLERRWVGGFDCELAREFFAAFATRAECNLHVLLHYGGNAHHIIEAIFKAFARACDAASRVDPRLAGQVPSTKGTLSA</sequence>
<dbReference type="InterPro" id="IPR020568">
    <property type="entry name" value="Ribosomal_Su5_D2-typ_SF"/>
</dbReference>
<name>D0LIY9_HALO1</name>
<dbReference type="EC" id="4.2.1.19" evidence="6 7"/>
<dbReference type="OrthoDB" id="9790411at2"/>
<dbReference type="InterPro" id="IPR000807">
    <property type="entry name" value="ImidazoleglycerolP_deHydtase"/>
</dbReference>
<keyword evidence="3 6" id="KW-0028">Amino-acid biosynthesis</keyword>
<keyword evidence="6" id="KW-0963">Cytoplasm</keyword>
<dbReference type="InterPro" id="IPR020565">
    <property type="entry name" value="ImidazoleglycerP_deHydtase_CS"/>
</dbReference>
<proteinExistence type="inferred from homology"/>
<dbReference type="NCBIfam" id="NF002114">
    <property type="entry name" value="PRK00951.2-4"/>
    <property type="match status" value="1"/>
</dbReference>
<evidence type="ECO:0000256" key="6">
    <source>
        <dbReference type="HAMAP-Rule" id="MF_00076"/>
    </source>
</evidence>
<dbReference type="FunFam" id="3.30.230.40:FF:000001">
    <property type="entry name" value="Imidazoleglycerol-phosphate dehydratase HisB"/>
    <property type="match status" value="1"/>
</dbReference>
<evidence type="ECO:0000256" key="3">
    <source>
        <dbReference type="ARBA" id="ARBA00022605"/>
    </source>
</evidence>
<protein>
    <recommendedName>
        <fullName evidence="2 6">Imidazoleglycerol-phosphate dehydratase</fullName>
        <shortName evidence="6">IGPD</shortName>
        <ecNumber evidence="6 7">4.2.1.19</ecNumber>
    </recommendedName>
</protein>
<dbReference type="PANTHER" id="PTHR23133">
    <property type="entry name" value="IMIDAZOLEGLYCEROL-PHOSPHATE DEHYDRATASE HIS7"/>
    <property type="match status" value="1"/>
</dbReference>
<reference evidence="8 9" key="1">
    <citation type="journal article" date="2010" name="Stand. Genomic Sci.">
        <title>Complete genome sequence of Haliangium ochraceum type strain (SMP-2).</title>
        <authorList>
            <consortium name="US DOE Joint Genome Institute (JGI-PGF)"/>
            <person name="Ivanova N."/>
            <person name="Daum C."/>
            <person name="Lang E."/>
            <person name="Abt B."/>
            <person name="Kopitz M."/>
            <person name="Saunders E."/>
            <person name="Lapidus A."/>
            <person name="Lucas S."/>
            <person name="Glavina Del Rio T."/>
            <person name="Nolan M."/>
            <person name="Tice H."/>
            <person name="Copeland A."/>
            <person name="Cheng J.F."/>
            <person name="Chen F."/>
            <person name="Bruce D."/>
            <person name="Goodwin L."/>
            <person name="Pitluck S."/>
            <person name="Mavromatis K."/>
            <person name="Pati A."/>
            <person name="Mikhailova N."/>
            <person name="Chen A."/>
            <person name="Palaniappan K."/>
            <person name="Land M."/>
            <person name="Hauser L."/>
            <person name="Chang Y.J."/>
            <person name="Jeffries C.D."/>
            <person name="Detter J.C."/>
            <person name="Brettin T."/>
            <person name="Rohde M."/>
            <person name="Goker M."/>
            <person name="Bristow J."/>
            <person name="Markowitz V."/>
            <person name="Eisen J.A."/>
            <person name="Hugenholtz P."/>
            <person name="Kyrpides N.C."/>
            <person name="Klenk H.P."/>
        </authorList>
    </citation>
    <scope>NUCLEOTIDE SEQUENCE [LARGE SCALE GENOMIC DNA]</scope>
    <source>
        <strain evidence="9">DSM 14365 / CIP 107738 / JCM 11303 / AJ 13395 / SMP-2</strain>
    </source>
</reference>
<dbReference type="NCBIfam" id="NF002111">
    <property type="entry name" value="PRK00951.2-1"/>
    <property type="match status" value="1"/>
</dbReference>
<gene>
    <name evidence="6" type="primary">hisB</name>
    <name evidence="8" type="ordered locus">Hoch_0377</name>
</gene>
<dbReference type="Proteomes" id="UP000001880">
    <property type="component" value="Chromosome"/>
</dbReference>